<reference evidence="1 2" key="1">
    <citation type="submission" date="2020-09" db="EMBL/GenBank/DDBJ databases">
        <title>De no assembly of potato wild relative species, Solanum commersonii.</title>
        <authorList>
            <person name="Cho K."/>
        </authorList>
    </citation>
    <scope>NUCLEOTIDE SEQUENCE [LARGE SCALE GENOMIC DNA]</scope>
    <source>
        <strain evidence="1">LZ3.2</strain>
        <tissue evidence="1">Leaf</tissue>
    </source>
</reference>
<gene>
    <name evidence="1" type="ORF">H5410_047342</name>
</gene>
<dbReference type="Proteomes" id="UP000824120">
    <property type="component" value="Chromosome 9"/>
</dbReference>
<proteinExistence type="predicted"/>
<keyword evidence="2" id="KW-1185">Reference proteome</keyword>
<dbReference type="EMBL" id="JACXVP010000009">
    <property type="protein sequence ID" value="KAG5586908.1"/>
    <property type="molecule type" value="Genomic_DNA"/>
</dbReference>
<name>A0A9J5XI03_SOLCO</name>
<evidence type="ECO:0000313" key="2">
    <source>
        <dbReference type="Proteomes" id="UP000824120"/>
    </source>
</evidence>
<organism evidence="1 2">
    <name type="scientific">Solanum commersonii</name>
    <name type="common">Commerson's wild potato</name>
    <name type="synonym">Commerson's nightshade</name>
    <dbReference type="NCBI Taxonomy" id="4109"/>
    <lineage>
        <taxon>Eukaryota</taxon>
        <taxon>Viridiplantae</taxon>
        <taxon>Streptophyta</taxon>
        <taxon>Embryophyta</taxon>
        <taxon>Tracheophyta</taxon>
        <taxon>Spermatophyta</taxon>
        <taxon>Magnoliopsida</taxon>
        <taxon>eudicotyledons</taxon>
        <taxon>Gunneridae</taxon>
        <taxon>Pentapetalae</taxon>
        <taxon>asterids</taxon>
        <taxon>lamiids</taxon>
        <taxon>Solanales</taxon>
        <taxon>Solanaceae</taxon>
        <taxon>Solanoideae</taxon>
        <taxon>Solaneae</taxon>
        <taxon>Solanum</taxon>
    </lineage>
</organism>
<comment type="caution">
    <text evidence="1">The sequence shown here is derived from an EMBL/GenBank/DDBJ whole genome shotgun (WGS) entry which is preliminary data.</text>
</comment>
<sequence length="61" mass="6806">MDLSLYTLNAKVVFPSPGMPTMEMTSISAGPLILEIHEDGIQKFNQTILSRGYMTWFNIVG</sequence>
<dbReference type="AlphaFoldDB" id="A0A9J5XI03"/>
<protein>
    <submittedName>
        <fullName evidence="1">Uncharacterized protein</fullName>
    </submittedName>
</protein>
<evidence type="ECO:0000313" key="1">
    <source>
        <dbReference type="EMBL" id="KAG5586908.1"/>
    </source>
</evidence>
<accession>A0A9J5XI03</accession>